<comment type="similarity">
    <text evidence="2 8">Belongs to the ammonia transporter channel (TC 1.A.11.2) family.</text>
</comment>
<gene>
    <name evidence="11" type="ordered locus">Halha_0812</name>
</gene>
<feature type="transmembrane region" description="Helical" evidence="8">
    <location>
        <begin position="253"/>
        <end position="275"/>
    </location>
</feature>
<feature type="transmembrane region" description="Helical" evidence="8">
    <location>
        <begin position="77"/>
        <end position="100"/>
    </location>
</feature>
<dbReference type="RefSeq" id="WP_015326508.1">
    <property type="nucleotide sequence ID" value="NC_019978.1"/>
</dbReference>
<feature type="transmembrane region" description="Helical" evidence="8">
    <location>
        <begin position="371"/>
        <end position="395"/>
    </location>
</feature>
<keyword evidence="9" id="KW-0732">Signal</keyword>
<dbReference type="NCBIfam" id="TIGR00836">
    <property type="entry name" value="amt"/>
    <property type="match status" value="1"/>
</dbReference>
<evidence type="ECO:0000256" key="5">
    <source>
        <dbReference type="ARBA" id="ARBA00022989"/>
    </source>
</evidence>
<dbReference type="KEGG" id="hhl:Halha_0812"/>
<protein>
    <recommendedName>
        <fullName evidence="8">Ammonium transporter</fullName>
    </recommendedName>
</protein>
<feature type="transmembrane region" description="Helical" evidence="8">
    <location>
        <begin position="311"/>
        <end position="329"/>
    </location>
</feature>
<dbReference type="InterPro" id="IPR024041">
    <property type="entry name" value="NH4_transpt_AmtB-like_dom"/>
</dbReference>
<dbReference type="PRINTS" id="PR00342">
    <property type="entry name" value="RHESUSRHD"/>
</dbReference>
<evidence type="ECO:0000313" key="12">
    <source>
        <dbReference type="Proteomes" id="UP000010880"/>
    </source>
</evidence>
<dbReference type="PATRIC" id="fig|748449.3.peg.772"/>
<dbReference type="HOGENOM" id="CLU_000445_33_1_9"/>
<keyword evidence="12" id="KW-1185">Reference proteome</keyword>
<feature type="transmembrane region" description="Helical" evidence="8">
    <location>
        <begin position="287"/>
        <end position="305"/>
    </location>
</feature>
<dbReference type="PROSITE" id="PS01219">
    <property type="entry name" value="AMMONIUM_TRANSP"/>
    <property type="match status" value="1"/>
</dbReference>
<keyword evidence="5 8" id="KW-1133">Transmembrane helix</keyword>
<evidence type="ECO:0000256" key="3">
    <source>
        <dbReference type="ARBA" id="ARBA00022448"/>
    </source>
</evidence>
<organism evidence="11 12">
    <name type="scientific">Halobacteroides halobius (strain ATCC 35273 / DSM 5150 / MD-1)</name>
    <dbReference type="NCBI Taxonomy" id="748449"/>
    <lineage>
        <taxon>Bacteria</taxon>
        <taxon>Bacillati</taxon>
        <taxon>Bacillota</taxon>
        <taxon>Clostridia</taxon>
        <taxon>Halanaerobiales</taxon>
        <taxon>Halobacteroidaceae</taxon>
        <taxon>Halobacteroides</taxon>
    </lineage>
</organism>
<dbReference type="OrthoDB" id="9814202at2"/>
<feature type="transmembrane region" description="Helical" evidence="8">
    <location>
        <begin position="224"/>
        <end position="241"/>
    </location>
</feature>
<evidence type="ECO:0000256" key="6">
    <source>
        <dbReference type="ARBA" id="ARBA00023136"/>
    </source>
</evidence>
<keyword evidence="4 8" id="KW-0812">Transmembrane</keyword>
<feature type="transmembrane region" description="Helical" evidence="8">
    <location>
        <begin position="151"/>
        <end position="171"/>
    </location>
</feature>
<evidence type="ECO:0000256" key="8">
    <source>
        <dbReference type="RuleBase" id="RU362002"/>
    </source>
</evidence>
<dbReference type="PANTHER" id="PTHR11730:SF89">
    <property type="entry name" value="AMMONIUM TRANSPORTER SLL0108-RELATED"/>
    <property type="match status" value="1"/>
</dbReference>
<dbReference type="InterPro" id="IPR002229">
    <property type="entry name" value="RhesusRHD"/>
</dbReference>
<evidence type="ECO:0000256" key="7">
    <source>
        <dbReference type="ARBA" id="ARBA00023177"/>
    </source>
</evidence>
<dbReference type="EMBL" id="CP003359">
    <property type="protein sequence ID" value="AGB40783.1"/>
    <property type="molecule type" value="Genomic_DNA"/>
</dbReference>
<dbReference type="STRING" id="748449.Halha_0812"/>
<feature type="signal peptide" evidence="9">
    <location>
        <begin position="1"/>
        <end position="22"/>
    </location>
</feature>
<dbReference type="Gene3D" id="1.10.3430.10">
    <property type="entry name" value="Ammonium transporter AmtB like domains"/>
    <property type="match status" value="1"/>
</dbReference>
<dbReference type="InterPro" id="IPR029020">
    <property type="entry name" value="Ammonium/urea_transptr"/>
</dbReference>
<feature type="transmembrane region" description="Helical" evidence="8">
    <location>
        <begin position="120"/>
        <end position="139"/>
    </location>
</feature>
<accession>L0K9M1</accession>
<proteinExistence type="inferred from homology"/>
<keyword evidence="6 8" id="KW-0472">Membrane</keyword>
<dbReference type="FunFam" id="1.10.3430.10:FF:000008">
    <property type="entry name" value="Ammonium transporter"/>
    <property type="match status" value="1"/>
</dbReference>
<dbReference type="SUPFAM" id="SSF111352">
    <property type="entry name" value="Ammonium transporter"/>
    <property type="match status" value="1"/>
</dbReference>
<dbReference type="GO" id="GO:0005886">
    <property type="term" value="C:plasma membrane"/>
    <property type="evidence" value="ECO:0007669"/>
    <property type="project" value="UniProtKB-SubCell"/>
</dbReference>
<dbReference type="InterPro" id="IPR018047">
    <property type="entry name" value="Ammonium_transpt_CS"/>
</dbReference>
<evidence type="ECO:0000259" key="10">
    <source>
        <dbReference type="Pfam" id="PF00909"/>
    </source>
</evidence>
<evidence type="ECO:0000256" key="1">
    <source>
        <dbReference type="ARBA" id="ARBA00004141"/>
    </source>
</evidence>
<name>L0K9M1_HALHC</name>
<feature type="domain" description="Ammonium transporter AmtB-like" evidence="10">
    <location>
        <begin position="38"/>
        <end position="425"/>
    </location>
</feature>
<dbReference type="Proteomes" id="UP000010880">
    <property type="component" value="Chromosome"/>
</dbReference>
<dbReference type="Pfam" id="PF00909">
    <property type="entry name" value="Ammonium_transp"/>
    <property type="match status" value="1"/>
</dbReference>
<sequence>MRSRVVLLTMIIVLSLSTVGWAAEPTAKSNAVAIDTMWTLLAAFLVFFMQAGFAMVESGFTRAKNAGNIIMKNLMDFSLGSLIYWICGFAFMFGAGNTFIGTNGFFLSGSFEHLGLSIPLSAYWIFQAVFAATAATIVSGAMAERTKYSGYLIYSAVITGIIYPVVGHWIWGGGWLSGMVDFAGSTVVHSVGGWAALAGALVLGPRIGKYNEDGSINAMPGHNLLMAALGVFILWFGWFGFNPGSTVAGTDLSIASIAVTTNLSAAAGATLAMITSWFKYGKADVSMTLNGALAGLVGITAGCAAVNNYGAVAIGALSGVLIVFAVEFIDHLHIDDPVGAVAVHGVCGSFGTMLVGFFATEGGLLYGGGAALLMTQIKGVVVVAIWTFVTAYILFRTIDAVIGLRVSREEELEGLDITEHGSVSYPDFVPLHWKSVKVENGTKSE</sequence>
<comment type="subcellular location">
    <subcellularLocation>
        <location evidence="8">Cell membrane</location>
        <topology evidence="8">Multi-pass membrane protein</topology>
    </subcellularLocation>
    <subcellularLocation>
        <location evidence="1">Membrane</location>
        <topology evidence="1">Multi-pass membrane protein</topology>
    </subcellularLocation>
</comment>
<evidence type="ECO:0000256" key="2">
    <source>
        <dbReference type="ARBA" id="ARBA00005887"/>
    </source>
</evidence>
<evidence type="ECO:0000313" key="11">
    <source>
        <dbReference type="EMBL" id="AGB40783.1"/>
    </source>
</evidence>
<feature type="transmembrane region" description="Helical" evidence="8">
    <location>
        <begin position="341"/>
        <end position="359"/>
    </location>
</feature>
<dbReference type="GO" id="GO:0097272">
    <property type="term" value="P:ammonium homeostasis"/>
    <property type="evidence" value="ECO:0007669"/>
    <property type="project" value="TreeGrafter"/>
</dbReference>
<reference evidence="12" key="1">
    <citation type="submission" date="2012-02" db="EMBL/GenBank/DDBJ databases">
        <title>The complete genome of Halobacteroides halobius DSM 5150.</title>
        <authorList>
            <person name="Lucas S."/>
            <person name="Copeland A."/>
            <person name="Lapidus A."/>
            <person name="Glavina del Rio T."/>
            <person name="Dalin E."/>
            <person name="Tice H."/>
            <person name="Bruce D."/>
            <person name="Goodwin L."/>
            <person name="Pitluck S."/>
            <person name="Peters L."/>
            <person name="Mikhailova N."/>
            <person name="Gu W."/>
            <person name="Kyrpides N."/>
            <person name="Mavromatis K."/>
            <person name="Ivanova N."/>
            <person name="Brettin T."/>
            <person name="Detter J.C."/>
            <person name="Han C."/>
            <person name="Larimer F."/>
            <person name="Land M."/>
            <person name="Hauser L."/>
            <person name="Markowitz V."/>
            <person name="Cheng J.-F."/>
            <person name="Hugenholtz P."/>
            <person name="Woyke T."/>
            <person name="Wu D."/>
            <person name="Tindall B."/>
            <person name="Pomrenke H."/>
            <person name="Brambilla E."/>
            <person name="Klenk H.-P."/>
            <person name="Eisen J.A."/>
        </authorList>
    </citation>
    <scope>NUCLEOTIDE SEQUENCE [LARGE SCALE GENOMIC DNA]</scope>
    <source>
        <strain evidence="12">ATCC 35273 / DSM 5150 / MD-1</strain>
    </source>
</reference>
<evidence type="ECO:0000256" key="4">
    <source>
        <dbReference type="ARBA" id="ARBA00022692"/>
    </source>
</evidence>
<feature type="chain" id="PRO_5003944416" description="Ammonium transporter" evidence="9">
    <location>
        <begin position="23"/>
        <end position="445"/>
    </location>
</feature>
<dbReference type="InterPro" id="IPR001905">
    <property type="entry name" value="Ammonium_transpt"/>
</dbReference>
<keyword evidence="3 8" id="KW-0813">Transport</keyword>
<feature type="transmembrane region" description="Helical" evidence="8">
    <location>
        <begin position="38"/>
        <end position="56"/>
    </location>
</feature>
<keyword evidence="7 8" id="KW-0924">Ammonia transport</keyword>
<evidence type="ECO:0000256" key="9">
    <source>
        <dbReference type="SAM" id="SignalP"/>
    </source>
</evidence>
<dbReference type="AlphaFoldDB" id="L0K9M1"/>
<dbReference type="GO" id="GO:0008519">
    <property type="term" value="F:ammonium channel activity"/>
    <property type="evidence" value="ECO:0007669"/>
    <property type="project" value="InterPro"/>
</dbReference>
<dbReference type="PANTHER" id="PTHR11730">
    <property type="entry name" value="AMMONIUM TRANSPORTER"/>
    <property type="match status" value="1"/>
</dbReference>
<dbReference type="eggNOG" id="COG0004">
    <property type="taxonomic scope" value="Bacteria"/>
</dbReference>
<feature type="transmembrane region" description="Helical" evidence="8">
    <location>
        <begin position="183"/>
        <end position="203"/>
    </location>
</feature>